<dbReference type="EMBL" id="CP044205">
    <property type="protein sequence ID" value="QFY43829.1"/>
    <property type="molecule type" value="Genomic_DNA"/>
</dbReference>
<proteinExistence type="predicted"/>
<reference evidence="1 2" key="1">
    <citation type="submission" date="2019-09" db="EMBL/GenBank/DDBJ databases">
        <title>Ecophysiology of the spiral-shaped methanotroph Methylospira mobilis as revealed by the complete genome sequence.</title>
        <authorList>
            <person name="Oshkin I.Y."/>
            <person name="Dedysh S.N."/>
            <person name="Miroshnikov K."/>
            <person name="Danilova O.V."/>
            <person name="Hakobyan A."/>
            <person name="Liesack W."/>
        </authorList>
    </citation>
    <scope>NUCLEOTIDE SEQUENCE [LARGE SCALE GENOMIC DNA]</scope>
    <source>
        <strain evidence="1 2">Shm1</strain>
    </source>
</reference>
<keyword evidence="2" id="KW-1185">Reference proteome</keyword>
<protein>
    <submittedName>
        <fullName evidence="1">Uncharacterized protein</fullName>
    </submittedName>
</protein>
<evidence type="ECO:0000313" key="2">
    <source>
        <dbReference type="Proteomes" id="UP000325755"/>
    </source>
</evidence>
<dbReference type="AlphaFoldDB" id="A0A5Q0BJV2"/>
<accession>A0A5Q0BJV2</accession>
<dbReference type="KEGG" id="mmob:F6R98_15310"/>
<dbReference type="InParanoid" id="A0A5Q0BJV2"/>
<sequence>MNASYRKGKEPKSFDYLAKKLIYLVELNSERSDFHRSGNAAKSASASFISLRNSFNALLLPLQRDNKLSFYINAMNTEQVMNIKLNILEQCNIDITLRLDGERLESFQTVSTLDKTTEETNNISFTIDLDKRDIPVWVSQEKDVVPTTGLAEFILKYYMAIAIDLYPAFGSIR</sequence>
<organism evidence="1 2">
    <name type="scientific">Candidatus Methylospira mobilis</name>
    <dbReference type="NCBI Taxonomy" id="1808979"/>
    <lineage>
        <taxon>Bacteria</taxon>
        <taxon>Pseudomonadati</taxon>
        <taxon>Pseudomonadota</taxon>
        <taxon>Gammaproteobacteria</taxon>
        <taxon>Methylococcales</taxon>
        <taxon>Methylococcaceae</taxon>
        <taxon>Candidatus Methylospira</taxon>
    </lineage>
</organism>
<gene>
    <name evidence="1" type="ORF">F6R98_15310</name>
</gene>
<dbReference type="Proteomes" id="UP000325755">
    <property type="component" value="Chromosome"/>
</dbReference>
<name>A0A5Q0BJV2_9GAMM</name>
<evidence type="ECO:0000313" key="1">
    <source>
        <dbReference type="EMBL" id="QFY43829.1"/>
    </source>
</evidence>